<dbReference type="OrthoDB" id="369702at2"/>
<dbReference type="KEGG" id="sgp:SpiGrapes_1127"/>
<sequence>MGNLQADILGKQKEIEGHRNDLFVLYADLGKTIATIEQVTPLGYCHDEFLAFQKLEVRSLEAEKAYERLHQFVSQLEDRSRKIKQIENDIKSLNIPAEKLFSRLGAIAYEAYGAETLADYLLEICSPFFEGHSQRTKGLEKAFFEAGKGITDTSPFVRSKAKLKAKVLSSLLESQRKKVLPQFAKAGAALVEVGCEADIPGLGTKSLVQEIAVFQKRQQDLMEELSIHRNAVAKMKDQEVDSPHRQLEQSKNQCIAYGKERDKVASVFGRALYETLPSDISSWTVGQKAISLIDQISLHLRRIAQLEKDILQLQNMMKVEELQAQIELDNQKVAHLNAQIDAANRQISQVQQNIEAKRQKITSMMPQKALDYHGE</sequence>
<dbReference type="AlphaFoldDB" id="G8QS86"/>
<organism evidence="2 3">
    <name type="scientific">Sphaerochaeta pleomorpha (strain ATCC BAA-1885 / DSM 22778 / Grapes)</name>
    <dbReference type="NCBI Taxonomy" id="158190"/>
    <lineage>
        <taxon>Bacteria</taxon>
        <taxon>Pseudomonadati</taxon>
        <taxon>Spirochaetota</taxon>
        <taxon>Spirochaetia</taxon>
        <taxon>Spirochaetales</taxon>
        <taxon>Sphaerochaetaceae</taxon>
        <taxon>Sphaerochaeta</taxon>
    </lineage>
</organism>
<evidence type="ECO:0000313" key="2">
    <source>
        <dbReference type="EMBL" id="AEV28947.1"/>
    </source>
</evidence>
<keyword evidence="3" id="KW-1185">Reference proteome</keyword>
<protein>
    <submittedName>
        <fullName evidence="2">Uncharacterized protein</fullName>
    </submittedName>
</protein>
<keyword evidence="1" id="KW-0175">Coiled coil</keyword>
<evidence type="ECO:0000256" key="1">
    <source>
        <dbReference type="SAM" id="Coils"/>
    </source>
</evidence>
<dbReference type="HOGENOM" id="CLU_737512_0_0_12"/>
<proteinExistence type="predicted"/>
<evidence type="ECO:0000313" key="3">
    <source>
        <dbReference type="Proteomes" id="UP000005632"/>
    </source>
</evidence>
<reference evidence="2 3" key="1">
    <citation type="submission" date="2011-11" db="EMBL/GenBank/DDBJ databases">
        <title>Complete sequence of Spirochaeta sp. grapes.</title>
        <authorList>
            <consortium name="US DOE Joint Genome Institute"/>
            <person name="Lucas S."/>
            <person name="Han J."/>
            <person name="Lapidus A."/>
            <person name="Cheng J.-F."/>
            <person name="Goodwin L."/>
            <person name="Pitluck S."/>
            <person name="Peters L."/>
            <person name="Ovchinnikova G."/>
            <person name="Munk A.C."/>
            <person name="Detter J.C."/>
            <person name="Han C."/>
            <person name="Tapia R."/>
            <person name="Land M."/>
            <person name="Hauser L."/>
            <person name="Kyrpides N."/>
            <person name="Ivanova N."/>
            <person name="Pagani I."/>
            <person name="Ritalahtilisa K."/>
            <person name="Loeffler F."/>
            <person name="Woyke T."/>
        </authorList>
    </citation>
    <scope>NUCLEOTIDE SEQUENCE [LARGE SCALE GENOMIC DNA]</scope>
    <source>
        <strain evidence="3">ATCC BAA-1885 / DSM 22778 / Grapes</strain>
    </source>
</reference>
<feature type="coiled-coil region" evidence="1">
    <location>
        <begin position="296"/>
        <end position="360"/>
    </location>
</feature>
<dbReference type="EMBL" id="CP003155">
    <property type="protein sequence ID" value="AEV28947.1"/>
    <property type="molecule type" value="Genomic_DNA"/>
</dbReference>
<name>G8QS86_SPHPG</name>
<gene>
    <name evidence="2" type="ordered locus">SpiGrapes_1127</name>
</gene>
<dbReference type="RefSeq" id="WP_014269796.1">
    <property type="nucleotide sequence ID" value="NC_016633.1"/>
</dbReference>
<accession>G8QS86</accession>
<dbReference type="Proteomes" id="UP000005632">
    <property type="component" value="Chromosome"/>
</dbReference>